<proteinExistence type="predicted"/>
<gene>
    <name evidence="1" type="ORF">CISIN_1g0422362mg</name>
</gene>
<dbReference type="Proteomes" id="UP000027120">
    <property type="component" value="Unassembled WGS sequence"/>
</dbReference>
<reference evidence="1 2" key="1">
    <citation type="submission" date="2014-04" db="EMBL/GenBank/DDBJ databases">
        <authorList>
            <consortium name="International Citrus Genome Consortium"/>
            <person name="Gmitter F."/>
            <person name="Chen C."/>
            <person name="Farmerie W."/>
            <person name="Harkins T."/>
            <person name="Desany B."/>
            <person name="Mohiuddin M."/>
            <person name="Kodira C."/>
            <person name="Borodovsky M."/>
            <person name="Lomsadze A."/>
            <person name="Burns P."/>
            <person name="Jenkins J."/>
            <person name="Prochnik S."/>
            <person name="Shu S."/>
            <person name="Chapman J."/>
            <person name="Pitluck S."/>
            <person name="Schmutz J."/>
            <person name="Rokhsar D."/>
        </authorList>
    </citation>
    <scope>NUCLEOTIDE SEQUENCE</scope>
</reference>
<organism evidence="1 2">
    <name type="scientific">Citrus sinensis</name>
    <name type="common">Sweet orange</name>
    <name type="synonym">Citrus aurantium var. sinensis</name>
    <dbReference type="NCBI Taxonomy" id="2711"/>
    <lineage>
        <taxon>Eukaryota</taxon>
        <taxon>Viridiplantae</taxon>
        <taxon>Streptophyta</taxon>
        <taxon>Embryophyta</taxon>
        <taxon>Tracheophyta</taxon>
        <taxon>Spermatophyta</taxon>
        <taxon>Magnoliopsida</taxon>
        <taxon>eudicotyledons</taxon>
        <taxon>Gunneridae</taxon>
        <taxon>Pentapetalae</taxon>
        <taxon>rosids</taxon>
        <taxon>malvids</taxon>
        <taxon>Sapindales</taxon>
        <taxon>Rutaceae</taxon>
        <taxon>Aurantioideae</taxon>
        <taxon>Citrus</taxon>
    </lineage>
</organism>
<feature type="non-terminal residue" evidence="1">
    <location>
        <position position="16"/>
    </location>
</feature>
<evidence type="ECO:0000313" key="1">
    <source>
        <dbReference type="EMBL" id="KDO38344.1"/>
    </source>
</evidence>
<protein>
    <submittedName>
        <fullName evidence="1">Uncharacterized protein</fullName>
    </submittedName>
</protein>
<accession>A0A067D5T8</accession>
<dbReference type="AlphaFoldDB" id="A0A067D5T8"/>
<sequence>MNSNFHNTTNYSLSHE</sequence>
<dbReference type="EMBL" id="KK788233">
    <property type="protein sequence ID" value="KDO38344.1"/>
    <property type="molecule type" value="Genomic_DNA"/>
</dbReference>
<keyword evidence="2" id="KW-1185">Reference proteome</keyword>
<name>A0A067D5T8_CITSI</name>
<evidence type="ECO:0000313" key="2">
    <source>
        <dbReference type="Proteomes" id="UP000027120"/>
    </source>
</evidence>